<evidence type="ECO:0000256" key="7">
    <source>
        <dbReference type="ARBA" id="ARBA00022989"/>
    </source>
</evidence>
<accession>C5MCQ1</accession>
<dbReference type="EMBL" id="GG692399">
    <property type="protein sequence ID" value="EER32331.1"/>
    <property type="molecule type" value="Genomic_DNA"/>
</dbReference>
<evidence type="ECO:0000313" key="13">
    <source>
        <dbReference type="EMBL" id="EER32331.1"/>
    </source>
</evidence>
<keyword evidence="8 11" id="KW-0472">Membrane</keyword>
<dbReference type="PANTHER" id="PTHR19241">
    <property type="entry name" value="ATP-BINDING CASSETTE TRANSPORTER"/>
    <property type="match status" value="1"/>
</dbReference>
<sequence length="1493" mass="169110">MKDLESTSSSSSRDEHEENNNNSHPYSGYTARVAQEVQELARTLSHSSQLQIQNNPSRRNSLVESSNHEKGSEFGLLPIDENGEFVDQRLNPDSEDFNAAYWIGNAHKLVMSDTEYFKPINIGVSYKNLRAYGNATDADYQSTFLNTISKYVSLFVREKILKHSSPTFDILKPMDGLLKPGETTVVLGRPGAGCSTFLKTIACQTYGFHIDKDSILKYNALSPADIAKHFRGEVVYCAETETHFPQLTVGDTLEFAARLRTPQNRPLGVGREEYAKHITSVVMALYGLSHTRNTKVGNDYIRGVSGGERKRVSIAEITLNNAKVQCWDNSTRGLDSATALEFVKAVKAGADIIGNTPLIAIYQCSQEAYDLFDNVVLMYEGYQIYFGSAKLAKQYFLDMGYYCPERQTTADFLTSLTNPAERIAKPGFEALVPRTPEEFYHRWQNSPQRQQLVQDIDEYLKSRDEAEEKRALIEAHEARQSNHMKPASPYTVSFFMQVRYIAYRNFLRVKGNPSVTLFQIFANTIMSLILSSIFYNLPNDTSSFYHRTAALFFAVLFNAFSCVLEIFALYEARPIVEKHKKYALYHPGADACASILTELPTKLLSAVGFNFIYYFMINFRRHPGNFFFYFLINFFATLVMSHIFRTIGAATKRLEEAMTPAAILLLALTIFTGFVIPTPNMRGWSRWINYINPLAYAFESLIANEFHNRLFPCAQFVPAGGSYPTVGPNRICTPVGSIVGQDFVNGTNFMVESFVYRNSHKWRNFGIMIGYMMFFFGTYMLLCEINKGAMQKGEVLLFQKRGLKKMKKAQKDIESGEIGKDTPEFENPPTDNSDESKQVLETGGHTFFWRNLTYQVKIKTEDRVILNKVDGWVKPGQVTALMGASGAGKTTLLNALSDRLTSGVVTDGVRLVDGKPLDSSFQRSIGYVQQQDLHLETSTVREALEFSALLRQSKSIPKKEKLAYVDHVIKLLEMEKYADAVVGVSGEGLNVEQRKRLSIGVELVAKPKLLVFLDEPTSGLDSQTAWSVCKLIRKLADNGQAILCTIHQPSAILLAEFDRLLFLQRGGETVYFGDLGKNFTTLINYFEKYGAPKCPPEANPAEWMLEVIGAAPGSKANQNYYDVWLNSTEYKEMNQELDTMEVELAKKPEDDDPHRLDSYAASYWNQYILVTKRIFEQNWRTPSYIYSKLLLVIASSLFNGFSFFKASNSIQSLQNQLYSIFMLFPIVHTLIQQFVPTHLSQRDLYEVRERPSKTFNWFAYIGAQVTSEIPWNILCGTICYFCWYYPVGFYNNASLTDTVHERGAFMWFALVLFFIYTSTLGQMCLSFMSSGENAVHLAVLLLIMCLAFAGVLVSKDDMPGFWIFMYRFNPFTYLVSVMLSVGLVNSPVECSVKEYLRFPPPEGYTCGEYMTPYMSVAGGYLVDKNSTSECAFCIMSTKNVFLHEVGANYDTRGRDIGVFIAFTAFNIICTFCFYYLARVPNNILTKLFKKKKN</sequence>
<feature type="transmembrane region" description="Helical" evidence="11">
    <location>
        <begin position="657"/>
        <end position="676"/>
    </location>
</feature>
<name>C5MCQ1_CANTT</name>
<evidence type="ECO:0000256" key="5">
    <source>
        <dbReference type="ARBA" id="ARBA00022741"/>
    </source>
</evidence>
<dbReference type="CDD" id="cd03233">
    <property type="entry name" value="ABCG_PDR_domain1"/>
    <property type="match status" value="1"/>
</dbReference>
<keyword evidence="9" id="KW-0175">Coiled coil</keyword>
<dbReference type="SMR" id="C5MCQ1"/>
<evidence type="ECO:0000256" key="9">
    <source>
        <dbReference type="SAM" id="Coils"/>
    </source>
</evidence>
<dbReference type="InterPro" id="IPR010929">
    <property type="entry name" value="PDR_CDR_ABC"/>
</dbReference>
<dbReference type="InterPro" id="IPR005285">
    <property type="entry name" value="Drug-R_PDR/CDR"/>
</dbReference>
<evidence type="ECO:0000259" key="12">
    <source>
        <dbReference type="PROSITE" id="PS50893"/>
    </source>
</evidence>
<feature type="compositionally biased region" description="Polar residues" evidence="10">
    <location>
        <begin position="44"/>
        <end position="65"/>
    </location>
</feature>
<gene>
    <name evidence="13" type="ORF">CTRG_04002</name>
</gene>
<keyword evidence="5" id="KW-0547">Nucleotide-binding</keyword>
<evidence type="ECO:0000256" key="4">
    <source>
        <dbReference type="ARBA" id="ARBA00022737"/>
    </source>
</evidence>
<dbReference type="RefSeq" id="XP_002549705.1">
    <property type="nucleotide sequence ID" value="XM_002549659.1"/>
</dbReference>
<feature type="region of interest" description="Disordered" evidence="10">
    <location>
        <begin position="1"/>
        <end position="76"/>
    </location>
</feature>
<feature type="transmembrane region" description="Helical" evidence="11">
    <location>
        <begin position="1184"/>
        <end position="1204"/>
    </location>
</feature>
<feature type="transmembrane region" description="Helical" evidence="11">
    <location>
        <begin position="626"/>
        <end position="645"/>
    </location>
</feature>
<dbReference type="InterPro" id="IPR034003">
    <property type="entry name" value="ABCG_PDR_2"/>
</dbReference>
<dbReference type="GO" id="GO:0016020">
    <property type="term" value="C:membrane"/>
    <property type="evidence" value="ECO:0007669"/>
    <property type="project" value="UniProtKB-SubCell"/>
</dbReference>
<evidence type="ECO:0000256" key="1">
    <source>
        <dbReference type="ARBA" id="ARBA00004141"/>
    </source>
</evidence>
<dbReference type="OrthoDB" id="245989at2759"/>
<dbReference type="Pfam" id="PF06422">
    <property type="entry name" value="PDR_CDR"/>
    <property type="match status" value="1"/>
</dbReference>
<feature type="transmembrane region" description="Helical" evidence="11">
    <location>
        <begin position="1334"/>
        <end position="1353"/>
    </location>
</feature>
<dbReference type="PROSITE" id="PS00211">
    <property type="entry name" value="ABC_TRANSPORTER_1"/>
    <property type="match status" value="1"/>
</dbReference>
<dbReference type="NCBIfam" id="TIGR00956">
    <property type="entry name" value="3a01205"/>
    <property type="match status" value="1"/>
</dbReference>
<dbReference type="GO" id="GO:1990961">
    <property type="term" value="P:xenobiotic detoxification by transmembrane export across the plasma membrane"/>
    <property type="evidence" value="ECO:0007669"/>
    <property type="project" value="InterPro"/>
</dbReference>
<dbReference type="Pfam" id="PF01061">
    <property type="entry name" value="ABC2_membrane"/>
    <property type="match status" value="2"/>
</dbReference>
<feature type="transmembrane region" description="Helical" evidence="11">
    <location>
        <begin position="549"/>
        <end position="570"/>
    </location>
</feature>
<evidence type="ECO:0000256" key="3">
    <source>
        <dbReference type="ARBA" id="ARBA00022692"/>
    </source>
</evidence>
<dbReference type="eggNOG" id="KOG0065">
    <property type="taxonomic scope" value="Eukaryota"/>
</dbReference>
<dbReference type="KEGG" id="ctp:CTRG_04002"/>
<dbReference type="SMART" id="SM00382">
    <property type="entry name" value="AAA"/>
    <property type="match status" value="2"/>
</dbReference>
<dbReference type="VEuPathDB" id="FungiDB:CTRG_04002"/>
<dbReference type="STRING" id="294747.C5MCQ1"/>
<dbReference type="Pfam" id="PF14510">
    <property type="entry name" value="ABC_trans_N"/>
    <property type="match status" value="1"/>
</dbReference>
<feature type="transmembrane region" description="Helical" evidence="11">
    <location>
        <begin position="1255"/>
        <end position="1283"/>
    </location>
</feature>
<dbReference type="GO" id="GO:0140359">
    <property type="term" value="F:ABC-type transporter activity"/>
    <property type="evidence" value="ECO:0007669"/>
    <property type="project" value="InterPro"/>
</dbReference>
<feature type="transmembrane region" description="Helical" evidence="11">
    <location>
        <begin position="1365"/>
        <end position="1384"/>
    </location>
</feature>
<feature type="coiled-coil region" evidence="9">
    <location>
        <begin position="449"/>
        <end position="476"/>
    </location>
</feature>
<evidence type="ECO:0000256" key="11">
    <source>
        <dbReference type="SAM" id="Phobius"/>
    </source>
</evidence>
<comment type="subcellular location">
    <subcellularLocation>
        <location evidence="1">Membrane</location>
        <topology evidence="1">Multi-pass membrane protein</topology>
    </subcellularLocation>
</comment>
<feature type="domain" description="ABC transporter" evidence="12">
    <location>
        <begin position="156"/>
        <end position="405"/>
    </location>
</feature>
<dbReference type="HOGENOM" id="CLU_000604_35_0_1"/>
<feature type="transmembrane region" description="Helical" evidence="11">
    <location>
        <begin position="765"/>
        <end position="782"/>
    </location>
</feature>
<feature type="transmembrane region" description="Helical" evidence="11">
    <location>
        <begin position="1216"/>
        <end position="1235"/>
    </location>
</feature>
<feature type="domain" description="ABC transporter" evidence="12">
    <location>
        <begin position="847"/>
        <end position="1091"/>
    </location>
</feature>
<proteinExistence type="predicted"/>
<dbReference type="CDD" id="cd03232">
    <property type="entry name" value="ABCG_PDR_domain2"/>
    <property type="match status" value="1"/>
</dbReference>
<dbReference type="Gene3D" id="3.40.50.300">
    <property type="entry name" value="P-loop containing nucleotide triphosphate hydrolases"/>
    <property type="match status" value="2"/>
</dbReference>
<dbReference type="InterPro" id="IPR013525">
    <property type="entry name" value="ABC2_TM"/>
</dbReference>
<evidence type="ECO:0000256" key="8">
    <source>
        <dbReference type="ARBA" id="ARBA00023136"/>
    </source>
</evidence>
<evidence type="ECO:0000256" key="6">
    <source>
        <dbReference type="ARBA" id="ARBA00022840"/>
    </source>
</evidence>
<evidence type="ECO:0000313" key="14">
    <source>
        <dbReference type="Proteomes" id="UP000002037"/>
    </source>
</evidence>
<dbReference type="InterPro" id="IPR003593">
    <property type="entry name" value="AAA+_ATPase"/>
</dbReference>
<dbReference type="InterPro" id="IPR003439">
    <property type="entry name" value="ABC_transporter-like_ATP-bd"/>
</dbReference>
<dbReference type="InterPro" id="IPR017871">
    <property type="entry name" value="ABC_transporter-like_CS"/>
</dbReference>
<feature type="compositionally biased region" description="Basic and acidic residues" evidence="10">
    <location>
        <begin position="812"/>
        <end position="823"/>
    </location>
</feature>
<feature type="transmembrane region" description="Helical" evidence="11">
    <location>
        <begin position="515"/>
        <end position="537"/>
    </location>
</feature>
<feature type="region of interest" description="Disordered" evidence="10">
    <location>
        <begin position="812"/>
        <end position="835"/>
    </location>
</feature>
<evidence type="ECO:0000256" key="2">
    <source>
        <dbReference type="ARBA" id="ARBA00022448"/>
    </source>
</evidence>
<dbReference type="SUPFAM" id="SSF52540">
    <property type="entry name" value="P-loop containing nucleoside triphosphate hydrolases"/>
    <property type="match status" value="2"/>
</dbReference>
<keyword evidence="7 11" id="KW-1133">Transmembrane helix</keyword>
<evidence type="ECO:0000256" key="10">
    <source>
        <dbReference type="SAM" id="MobiDB-lite"/>
    </source>
</evidence>
<keyword evidence="2" id="KW-0813">Transport</keyword>
<dbReference type="InterPro" id="IPR027417">
    <property type="entry name" value="P-loop_NTPase"/>
</dbReference>
<organism evidence="13 14">
    <name type="scientific">Candida tropicalis (strain ATCC MYA-3404 / T1)</name>
    <name type="common">Yeast</name>
    <dbReference type="NCBI Taxonomy" id="294747"/>
    <lineage>
        <taxon>Eukaryota</taxon>
        <taxon>Fungi</taxon>
        <taxon>Dikarya</taxon>
        <taxon>Ascomycota</taxon>
        <taxon>Saccharomycotina</taxon>
        <taxon>Pichiomycetes</taxon>
        <taxon>Debaryomycetaceae</taxon>
        <taxon>Candida/Lodderomyces clade</taxon>
        <taxon>Candida</taxon>
    </lineage>
</organism>
<dbReference type="GO" id="GO:0005524">
    <property type="term" value="F:ATP binding"/>
    <property type="evidence" value="ECO:0007669"/>
    <property type="project" value="UniProtKB-KW"/>
</dbReference>
<dbReference type="Proteomes" id="UP000002037">
    <property type="component" value="Unassembled WGS sequence"/>
</dbReference>
<feature type="transmembrane region" description="Helical" evidence="11">
    <location>
        <begin position="1456"/>
        <end position="1477"/>
    </location>
</feature>
<dbReference type="Pfam" id="PF00005">
    <property type="entry name" value="ABC_tran"/>
    <property type="match status" value="2"/>
</dbReference>
<dbReference type="FunFam" id="3.40.50.300:FF:000054">
    <property type="entry name" value="ABC multidrug transporter atrF"/>
    <property type="match status" value="1"/>
</dbReference>
<dbReference type="GO" id="GO:0016887">
    <property type="term" value="F:ATP hydrolysis activity"/>
    <property type="evidence" value="ECO:0007669"/>
    <property type="project" value="InterPro"/>
</dbReference>
<feature type="compositionally biased region" description="Low complexity" evidence="10">
    <location>
        <begin position="1"/>
        <end position="11"/>
    </location>
</feature>
<reference evidence="13 14" key="1">
    <citation type="journal article" date="2009" name="Nature">
        <title>Evolution of pathogenicity and sexual reproduction in eight Candida genomes.</title>
        <authorList>
            <person name="Butler G."/>
            <person name="Rasmussen M.D."/>
            <person name="Lin M.F."/>
            <person name="Santos M.A."/>
            <person name="Sakthikumar S."/>
            <person name="Munro C.A."/>
            <person name="Rheinbay E."/>
            <person name="Grabherr M."/>
            <person name="Forche A."/>
            <person name="Reedy J.L."/>
            <person name="Agrafioti I."/>
            <person name="Arnaud M.B."/>
            <person name="Bates S."/>
            <person name="Brown A.J."/>
            <person name="Brunke S."/>
            <person name="Costanzo M.C."/>
            <person name="Fitzpatrick D.A."/>
            <person name="de Groot P.W."/>
            <person name="Harris D."/>
            <person name="Hoyer L.L."/>
            <person name="Hube B."/>
            <person name="Klis F.M."/>
            <person name="Kodira C."/>
            <person name="Lennard N."/>
            <person name="Logue M.E."/>
            <person name="Martin R."/>
            <person name="Neiman A.M."/>
            <person name="Nikolaou E."/>
            <person name="Quail M.A."/>
            <person name="Quinn J."/>
            <person name="Santos M.C."/>
            <person name="Schmitzberger F.F."/>
            <person name="Sherlock G."/>
            <person name="Shah P."/>
            <person name="Silverstein K.A."/>
            <person name="Skrzypek M.S."/>
            <person name="Soll D."/>
            <person name="Staggs R."/>
            <person name="Stansfield I."/>
            <person name="Stumpf M.P."/>
            <person name="Sudbery P.E."/>
            <person name="Srikantha T."/>
            <person name="Zeng Q."/>
            <person name="Berman J."/>
            <person name="Berriman M."/>
            <person name="Heitman J."/>
            <person name="Gow N.A."/>
            <person name="Lorenz M.C."/>
            <person name="Birren B.W."/>
            <person name="Kellis M."/>
            <person name="Cuomo C.A."/>
        </authorList>
    </citation>
    <scope>NUCLEOTIDE SEQUENCE [LARGE SCALE GENOMIC DNA]</scope>
    <source>
        <strain evidence="14">ATCC MYA-3404 / T1</strain>
    </source>
</reference>
<dbReference type="GeneID" id="8296980"/>
<dbReference type="InterPro" id="IPR034001">
    <property type="entry name" value="ABCG_PDR_1"/>
</dbReference>
<dbReference type="PROSITE" id="PS50893">
    <property type="entry name" value="ABC_TRANSPORTER_2"/>
    <property type="match status" value="2"/>
</dbReference>
<protein>
    <submittedName>
        <fullName evidence="13">ABC transporter CDR4</fullName>
    </submittedName>
</protein>
<feature type="transmembrane region" description="Helical" evidence="11">
    <location>
        <begin position="1304"/>
        <end position="1328"/>
    </location>
</feature>
<keyword evidence="14" id="KW-1185">Reference proteome</keyword>
<keyword evidence="3 11" id="KW-0812">Transmembrane</keyword>
<dbReference type="InterPro" id="IPR029481">
    <property type="entry name" value="ABC_trans_N"/>
</dbReference>
<keyword evidence="4" id="KW-0677">Repeat</keyword>
<keyword evidence="6" id="KW-0067">ATP-binding</keyword>